<dbReference type="GO" id="GO:0003729">
    <property type="term" value="F:mRNA binding"/>
    <property type="evidence" value="ECO:0007669"/>
    <property type="project" value="TreeGrafter"/>
</dbReference>
<reference evidence="5" key="1">
    <citation type="journal article" date="2020" name="mSystems">
        <title>Genome- and Community-Level Interaction Insights into Carbon Utilization and Element Cycling Functions of Hydrothermarchaeota in Hydrothermal Sediment.</title>
        <authorList>
            <person name="Zhou Z."/>
            <person name="Liu Y."/>
            <person name="Xu W."/>
            <person name="Pan J."/>
            <person name="Luo Z.H."/>
            <person name="Li M."/>
        </authorList>
    </citation>
    <scope>NUCLEOTIDE SEQUENCE [LARGE SCALE GENOMIC DNA]</scope>
    <source>
        <strain evidence="5">SpSt-265</strain>
        <strain evidence="6">SpSt-465</strain>
    </source>
</reference>
<organism evidence="5">
    <name type="scientific">candidate division WOR-3 bacterium</name>
    <dbReference type="NCBI Taxonomy" id="2052148"/>
    <lineage>
        <taxon>Bacteria</taxon>
        <taxon>Bacteria division WOR-3</taxon>
    </lineage>
</organism>
<comment type="similarity">
    <text evidence="1 4">Belongs to the universal ribosomal protein uL13 family.</text>
</comment>
<name>A0A7C1NI02_UNCW3</name>
<dbReference type="AlphaFoldDB" id="A0A7C1NI02"/>
<evidence type="ECO:0000256" key="1">
    <source>
        <dbReference type="ARBA" id="ARBA00006227"/>
    </source>
</evidence>
<dbReference type="Gene3D" id="3.90.1180.10">
    <property type="entry name" value="Ribosomal protein L13"/>
    <property type="match status" value="1"/>
</dbReference>
<dbReference type="InterPro" id="IPR036899">
    <property type="entry name" value="Ribosomal_uL13_sf"/>
</dbReference>
<keyword evidence="2 4" id="KW-0689">Ribosomal protein</keyword>
<evidence type="ECO:0000313" key="5">
    <source>
        <dbReference type="EMBL" id="HEA87874.1"/>
    </source>
</evidence>
<dbReference type="EMBL" id="DSTU01000004">
    <property type="protein sequence ID" value="HFJ53712.1"/>
    <property type="molecule type" value="Genomic_DNA"/>
</dbReference>
<dbReference type="PANTHER" id="PTHR11545:SF2">
    <property type="entry name" value="LARGE RIBOSOMAL SUBUNIT PROTEIN UL13M"/>
    <property type="match status" value="1"/>
</dbReference>
<dbReference type="CDD" id="cd00392">
    <property type="entry name" value="Ribosomal_L13"/>
    <property type="match status" value="1"/>
</dbReference>
<proteinExistence type="inferred from homology"/>
<comment type="caution">
    <text evidence="5">The sequence shown here is derived from an EMBL/GenBank/DDBJ whole genome shotgun (WGS) entry which is preliminary data.</text>
</comment>
<dbReference type="NCBIfam" id="TIGR01066">
    <property type="entry name" value="rplM_bact"/>
    <property type="match status" value="1"/>
</dbReference>
<dbReference type="HAMAP" id="MF_01366">
    <property type="entry name" value="Ribosomal_uL13"/>
    <property type="match status" value="1"/>
</dbReference>
<protein>
    <recommendedName>
        <fullName evidence="4">Large ribosomal subunit protein uL13</fullName>
    </recommendedName>
</protein>
<dbReference type="PIRSF" id="PIRSF002181">
    <property type="entry name" value="Ribosomal_L13"/>
    <property type="match status" value="1"/>
</dbReference>
<evidence type="ECO:0000313" key="6">
    <source>
        <dbReference type="EMBL" id="HFJ53712.1"/>
    </source>
</evidence>
<dbReference type="GO" id="GO:0003735">
    <property type="term" value="F:structural constituent of ribosome"/>
    <property type="evidence" value="ECO:0007669"/>
    <property type="project" value="InterPro"/>
</dbReference>
<evidence type="ECO:0000256" key="2">
    <source>
        <dbReference type="ARBA" id="ARBA00022980"/>
    </source>
</evidence>
<evidence type="ECO:0000256" key="3">
    <source>
        <dbReference type="ARBA" id="ARBA00023274"/>
    </source>
</evidence>
<dbReference type="InterPro" id="IPR005823">
    <property type="entry name" value="Ribosomal_uL13_bac-type"/>
</dbReference>
<dbReference type="SUPFAM" id="SSF52161">
    <property type="entry name" value="Ribosomal protein L13"/>
    <property type="match status" value="1"/>
</dbReference>
<gene>
    <name evidence="4" type="primary">rplM</name>
    <name evidence="5" type="ORF">ENP94_07725</name>
    <name evidence="6" type="ORF">ENS16_03370</name>
</gene>
<comment type="subunit">
    <text evidence="4">Part of the 50S ribosomal subunit.</text>
</comment>
<dbReference type="Pfam" id="PF00572">
    <property type="entry name" value="Ribosomal_L13"/>
    <property type="match status" value="1"/>
</dbReference>
<dbReference type="GO" id="GO:0022625">
    <property type="term" value="C:cytosolic large ribosomal subunit"/>
    <property type="evidence" value="ECO:0007669"/>
    <property type="project" value="TreeGrafter"/>
</dbReference>
<evidence type="ECO:0000256" key="4">
    <source>
        <dbReference type="HAMAP-Rule" id="MF_01366"/>
    </source>
</evidence>
<keyword evidence="3 4" id="KW-0687">Ribonucleoprotein</keyword>
<sequence length="144" mass="16923">MKIYVAKKEKVKGEWYLIDARDQILGRLASRIARLLMGKHRPTYTPHVDAGDHVVVINAGAIRVTGNKYEDKIYYRHINTKPGHLKQITYRQMVERFPTRPLKLAVLRMLPKNRLQARRIRRLHIYLGSDHKHQAQKLVPVEIE</sequence>
<dbReference type="InterPro" id="IPR005822">
    <property type="entry name" value="Ribosomal_uL13"/>
</dbReference>
<comment type="function">
    <text evidence="4">This protein is one of the early assembly proteins of the 50S ribosomal subunit, although it is not seen to bind rRNA by itself. It is important during the early stages of 50S assembly.</text>
</comment>
<dbReference type="GO" id="GO:0006412">
    <property type="term" value="P:translation"/>
    <property type="evidence" value="ECO:0007669"/>
    <property type="project" value="UniProtKB-UniRule"/>
</dbReference>
<dbReference type="PANTHER" id="PTHR11545">
    <property type="entry name" value="RIBOSOMAL PROTEIN L13"/>
    <property type="match status" value="1"/>
</dbReference>
<dbReference type="GO" id="GO:0017148">
    <property type="term" value="P:negative regulation of translation"/>
    <property type="evidence" value="ECO:0007669"/>
    <property type="project" value="TreeGrafter"/>
</dbReference>
<dbReference type="EMBL" id="DSLG01000008">
    <property type="protein sequence ID" value="HEA87874.1"/>
    <property type="molecule type" value="Genomic_DNA"/>
</dbReference>
<accession>A0A7C1NI02</accession>